<feature type="compositionally biased region" description="Acidic residues" evidence="1">
    <location>
        <begin position="339"/>
        <end position="367"/>
    </location>
</feature>
<feature type="compositionally biased region" description="Polar residues" evidence="1">
    <location>
        <begin position="853"/>
        <end position="872"/>
    </location>
</feature>
<feature type="compositionally biased region" description="Low complexity" evidence="1">
    <location>
        <begin position="369"/>
        <end position="380"/>
    </location>
</feature>
<protein>
    <recommendedName>
        <fullName evidence="4">PH domain-containing protein</fullName>
    </recommendedName>
</protein>
<feature type="region of interest" description="Disordered" evidence="1">
    <location>
        <begin position="1056"/>
        <end position="1104"/>
    </location>
</feature>
<feature type="compositionally biased region" description="Low complexity" evidence="1">
    <location>
        <begin position="907"/>
        <end position="926"/>
    </location>
</feature>
<feature type="compositionally biased region" description="Polar residues" evidence="1">
    <location>
        <begin position="896"/>
        <end position="906"/>
    </location>
</feature>
<feature type="compositionally biased region" description="Basic and acidic residues" evidence="1">
    <location>
        <begin position="589"/>
        <end position="600"/>
    </location>
</feature>
<reference evidence="2 3" key="1">
    <citation type="journal article" date="2017" name="Mol. Ecol.">
        <title>Comparative and population genomic landscape of Phellinus noxius: A hypervariable fungus causing root rot in trees.</title>
        <authorList>
            <person name="Chung C.L."/>
            <person name="Lee T.J."/>
            <person name="Akiba M."/>
            <person name="Lee H.H."/>
            <person name="Kuo T.H."/>
            <person name="Liu D."/>
            <person name="Ke H.M."/>
            <person name="Yokoi T."/>
            <person name="Roa M.B."/>
            <person name="Lu M.J."/>
            <person name="Chang Y.Y."/>
            <person name="Ann P.J."/>
            <person name="Tsai J.N."/>
            <person name="Chen C.Y."/>
            <person name="Tzean S.S."/>
            <person name="Ota Y."/>
            <person name="Hattori T."/>
            <person name="Sahashi N."/>
            <person name="Liou R.F."/>
            <person name="Kikuchi T."/>
            <person name="Tsai I.J."/>
        </authorList>
    </citation>
    <scope>NUCLEOTIDE SEQUENCE [LARGE SCALE GENOMIC DNA]</scope>
    <source>
        <strain evidence="2 3">FFPRI411160</strain>
    </source>
</reference>
<feature type="region of interest" description="Disordered" evidence="1">
    <location>
        <begin position="1"/>
        <end position="23"/>
    </location>
</feature>
<evidence type="ECO:0000313" key="2">
    <source>
        <dbReference type="EMBL" id="PAV15238.1"/>
    </source>
</evidence>
<comment type="caution">
    <text evidence="2">The sequence shown here is derived from an EMBL/GenBank/DDBJ whole genome shotgun (WGS) entry which is preliminary data.</text>
</comment>
<feature type="region of interest" description="Disordered" evidence="1">
    <location>
        <begin position="158"/>
        <end position="233"/>
    </location>
</feature>
<feature type="compositionally biased region" description="Polar residues" evidence="1">
    <location>
        <begin position="432"/>
        <end position="442"/>
    </location>
</feature>
<gene>
    <name evidence="2" type="ORF">PNOK_0899900</name>
</gene>
<feature type="compositionally biased region" description="Polar residues" evidence="1">
    <location>
        <begin position="1"/>
        <end position="13"/>
    </location>
</feature>
<dbReference type="PANTHER" id="PTHR37283">
    <property type="entry name" value="PH DOMAIN-CONTAINING PROTEIN YHR131C"/>
    <property type="match status" value="1"/>
</dbReference>
<dbReference type="InterPro" id="IPR011993">
    <property type="entry name" value="PH-like_dom_sf"/>
</dbReference>
<dbReference type="SUPFAM" id="SSF50729">
    <property type="entry name" value="PH domain-like"/>
    <property type="match status" value="1"/>
</dbReference>
<feature type="compositionally biased region" description="Polar residues" evidence="1">
    <location>
        <begin position="291"/>
        <end position="305"/>
    </location>
</feature>
<feature type="compositionally biased region" description="Low complexity" evidence="1">
    <location>
        <begin position="1076"/>
        <end position="1094"/>
    </location>
</feature>
<feature type="compositionally biased region" description="Polar residues" evidence="1">
    <location>
        <begin position="206"/>
        <end position="216"/>
    </location>
</feature>
<proteinExistence type="predicted"/>
<feature type="compositionally biased region" description="Low complexity" evidence="1">
    <location>
        <begin position="944"/>
        <end position="985"/>
    </location>
</feature>
<feature type="region of interest" description="Disordered" evidence="1">
    <location>
        <begin position="413"/>
        <end position="442"/>
    </location>
</feature>
<sequence length="1104" mass="118420">MNNNIPLEYNINSPPLPVSKQRSGSLEKQATFQARATTLVKKLGLLTNRFKPSSSVSVSDSKPTHPYGGLDCDDSHSIPFMGATNKPYMSSPLLTINCDYKTQPLARHSVDIIARTNNGNMRGHGHAKEATFGSGVIAQGLAVAALVAEAGLRQPEVSVSSQPSTVMQSSNEVPQDKPSLSQDAKTNGSTTSEMQHKKPFNAEGGVNSSGRSTTTDGIPRISTSAASDVSSASQLSISAKRPALRLSTLPPNTFIQKGMSAEQKLSRLSPSVRIRPPPFPILELPALPTPTAESSRIDSTPSVQSPRRGVARLNSMPMLPMQGADARENDPDHEHYGLDEDEEEEVEDSEDIEESANLGSDDDDEDIMSGGRPSSSSQNSVYARMSRTRAPRLPEVLTTPNITFSSLFSSASLSGSIGQGSNPADADAATPKVTSKGANGNGTSIHSDYFSSFQSEHTKDSKVDPYISESHFSQLPSISPSNVQLTPVARDLPPPPLLPIISIAVAPPSDRGPLSGHLQAGSFQGDIRNGPSRRPGMNHQASKSMIELFTPSLLDVKGKGKETEMGEDSGLTILRSGVNNSTGTAQKYADSKFDAKRDMGSETDASEASHTESKDKHSYTAYVKAHGSLEPHLASPTLRRQSSMPTFSSSGPPPPYPSLQLPHHIKLSPPTPREDEGREVLPPYSNAIKLSAVLPRKMEFSAPGKPARDRKWRRVHVVLEGTMLKVYDVKARGTIGHWWEKHVGVGDVSQDSGIGGSQGGTAVAITAGGSVSTTNVIIGSREPRRRMKWEEDLMAEEARRSSAASGSGMREAECEGLVIQTADGEVRSESPSRPQTRTKRIAASFPFLHPNRSRLSISTAPSSPRGSLQIPRSSCERDRRPSADWTSTDHGLRASSEVNRSGNGDYSSRSSFSISAVSSTSNSRVSSPDHSRSESVQSNLLNTSVNRSSSRGHSRSQSQPLNLSSSSTNSELKNSSTQSSINSSSETPELDAKDLLRVYTLQRAESGLASDYTKRKNVVRVRLEGEQFLLQCTDVPSVVEWIEGLQSATNIALDLDERPMPKGPIFPRRRRRRRPQATTSAANNASASAPADQSTTEGGAGTSS</sequence>
<evidence type="ECO:0008006" key="4">
    <source>
        <dbReference type="Google" id="ProtNLM"/>
    </source>
</evidence>
<organism evidence="2 3">
    <name type="scientific">Pyrrhoderma noxium</name>
    <dbReference type="NCBI Taxonomy" id="2282107"/>
    <lineage>
        <taxon>Eukaryota</taxon>
        <taxon>Fungi</taxon>
        <taxon>Dikarya</taxon>
        <taxon>Basidiomycota</taxon>
        <taxon>Agaricomycotina</taxon>
        <taxon>Agaricomycetes</taxon>
        <taxon>Hymenochaetales</taxon>
        <taxon>Hymenochaetaceae</taxon>
        <taxon>Pyrrhoderma</taxon>
    </lineage>
</organism>
<feature type="compositionally biased region" description="Basic and acidic residues" evidence="1">
    <location>
        <begin position="325"/>
        <end position="338"/>
    </location>
</feature>
<dbReference type="InParanoid" id="A0A286U6N2"/>
<feature type="compositionally biased region" description="Low complexity" evidence="1">
    <location>
        <begin position="222"/>
        <end position="233"/>
    </location>
</feature>
<name>A0A286U6N2_9AGAM</name>
<feature type="compositionally biased region" description="Polar residues" evidence="1">
    <location>
        <begin position="158"/>
        <end position="193"/>
    </location>
</feature>
<keyword evidence="3" id="KW-1185">Reference proteome</keyword>
<dbReference type="STRING" id="2282107.A0A286U6N2"/>
<feature type="region of interest" description="Disordered" evidence="1">
    <location>
        <begin position="573"/>
        <end position="617"/>
    </location>
</feature>
<feature type="compositionally biased region" description="Polar residues" evidence="1">
    <location>
        <begin position="934"/>
        <end position="943"/>
    </location>
</feature>
<dbReference type="AlphaFoldDB" id="A0A286U6N2"/>
<evidence type="ECO:0000313" key="3">
    <source>
        <dbReference type="Proteomes" id="UP000217199"/>
    </source>
</evidence>
<dbReference type="OrthoDB" id="5865767at2759"/>
<evidence type="ECO:0000256" key="1">
    <source>
        <dbReference type="SAM" id="MobiDB-lite"/>
    </source>
</evidence>
<dbReference type="Gene3D" id="2.30.29.30">
    <property type="entry name" value="Pleckstrin-homology domain (PH domain)/Phosphotyrosine-binding domain (PTB)"/>
    <property type="match status" value="2"/>
</dbReference>
<feature type="compositionally biased region" description="Basic and acidic residues" evidence="1">
    <location>
        <begin position="607"/>
        <end position="617"/>
    </location>
</feature>
<dbReference type="EMBL" id="NBII01000010">
    <property type="protein sequence ID" value="PAV15238.1"/>
    <property type="molecule type" value="Genomic_DNA"/>
</dbReference>
<dbReference type="Proteomes" id="UP000217199">
    <property type="component" value="Unassembled WGS sequence"/>
</dbReference>
<accession>A0A286U6N2</accession>
<dbReference type="PANTHER" id="PTHR37283:SF1">
    <property type="entry name" value="PH DOMAIN-CONTAINING PROTEIN YHR131C"/>
    <property type="match status" value="1"/>
</dbReference>
<feature type="region of interest" description="Disordered" evidence="1">
    <location>
        <begin position="639"/>
        <end position="679"/>
    </location>
</feature>
<feature type="region of interest" description="Disordered" evidence="1">
    <location>
        <begin position="822"/>
        <end position="988"/>
    </location>
</feature>
<feature type="region of interest" description="Disordered" evidence="1">
    <location>
        <begin position="285"/>
        <end position="386"/>
    </location>
</feature>